<organism evidence="5 6">
    <name type="scientific">Bifidobacterium aquikefiri</name>
    <dbReference type="NCBI Taxonomy" id="1653207"/>
    <lineage>
        <taxon>Bacteria</taxon>
        <taxon>Bacillati</taxon>
        <taxon>Actinomycetota</taxon>
        <taxon>Actinomycetes</taxon>
        <taxon>Bifidobacteriales</taxon>
        <taxon>Bifidobacteriaceae</taxon>
        <taxon>Bifidobacterium</taxon>
    </lineage>
</organism>
<gene>
    <name evidence="5" type="ORF">BAQU_1282</name>
</gene>
<dbReference type="SUPFAM" id="SSF47413">
    <property type="entry name" value="lambda repressor-like DNA-binding domains"/>
    <property type="match status" value="1"/>
</dbReference>
<dbReference type="Proteomes" id="UP000216451">
    <property type="component" value="Unassembled WGS sequence"/>
</dbReference>
<evidence type="ECO:0000256" key="1">
    <source>
        <dbReference type="ARBA" id="ARBA00023015"/>
    </source>
</evidence>
<dbReference type="PANTHER" id="PTHR30146:SF153">
    <property type="entry name" value="LACTOSE OPERON REPRESSOR"/>
    <property type="match status" value="1"/>
</dbReference>
<keyword evidence="2" id="KW-0238">DNA-binding</keyword>
<evidence type="ECO:0000256" key="3">
    <source>
        <dbReference type="ARBA" id="ARBA00023163"/>
    </source>
</evidence>
<dbReference type="AlphaFoldDB" id="A0A261G723"/>
<accession>A0A261G723</accession>
<dbReference type="CDD" id="cd01392">
    <property type="entry name" value="HTH_LacI"/>
    <property type="match status" value="1"/>
</dbReference>
<feature type="domain" description="HTH lacI-type" evidence="4">
    <location>
        <begin position="2"/>
        <end position="56"/>
    </location>
</feature>
<dbReference type="PROSITE" id="PS50932">
    <property type="entry name" value="HTH_LACI_2"/>
    <property type="match status" value="1"/>
</dbReference>
<keyword evidence="3" id="KW-0804">Transcription</keyword>
<dbReference type="SMART" id="SM00354">
    <property type="entry name" value="HTH_LACI"/>
    <property type="match status" value="1"/>
</dbReference>
<proteinExistence type="predicted"/>
<name>A0A261G723_9BIFI</name>
<dbReference type="RefSeq" id="WP_094693745.1">
    <property type="nucleotide sequence ID" value="NZ_JBDNSG010000005.1"/>
</dbReference>
<dbReference type="PANTHER" id="PTHR30146">
    <property type="entry name" value="LACI-RELATED TRANSCRIPTIONAL REPRESSOR"/>
    <property type="match status" value="1"/>
</dbReference>
<dbReference type="InterPro" id="IPR010982">
    <property type="entry name" value="Lambda_DNA-bd_dom_sf"/>
</dbReference>
<keyword evidence="1" id="KW-0805">Transcription regulation</keyword>
<keyword evidence="6" id="KW-1185">Reference proteome</keyword>
<evidence type="ECO:0000259" key="4">
    <source>
        <dbReference type="PROSITE" id="PS50932"/>
    </source>
</evidence>
<dbReference type="InterPro" id="IPR000843">
    <property type="entry name" value="HTH_LacI"/>
</dbReference>
<sequence length="337" mass="36782">MVTAQDVADLAGVSRTTVSYVINGSNLISEPTKKQVMKAVKKLGYHPNLPARALAGGKMGFIGVAVRIDSSTNIVELYPHLSSIIAETESHNSNVILIPGQEGIEGIEKVTRQATIDGLLLFDIGLKDDRLSSIESMNLPCVMVGTTESTTTLPSVDVDYASIVRQQIDDLIRVGSQEIIFVDNKSSDANYYNFAKAFSIDGPRYCTSRGISSSTRYIENRHWQGIESVTSDIQTWKGRKVGIAIRTPAILDLMTASMRFNNLELGKDIPLVAVCADDFAQAQPTPITNIDPLADACSLTAVNILYSMLSGKEQPQLRTLLTPHLQRRKSTASKCYQ</sequence>
<dbReference type="OrthoDB" id="252678at2"/>
<dbReference type="GeneID" id="98295951"/>
<comment type="caution">
    <text evidence="5">The sequence shown here is derived from an EMBL/GenBank/DDBJ whole genome shotgun (WGS) entry which is preliminary data.</text>
</comment>
<dbReference type="Pfam" id="PF00356">
    <property type="entry name" value="LacI"/>
    <property type="match status" value="1"/>
</dbReference>
<dbReference type="GO" id="GO:0000976">
    <property type="term" value="F:transcription cis-regulatory region binding"/>
    <property type="evidence" value="ECO:0007669"/>
    <property type="project" value="TreeGrafter"/>
</dbReference>
<protein>
    <submittedName>
        <fullName evidence="5">LacI family response repressor</fullName>
    </submittedName>
</protein>
<evidence type="ECO:0000256" key="2">
    <source>
        <dbReference type="ARBA" id="ARBA00023125"/>
    </source>
</evidence>
<evidence type="ECO:0000313" key="6">
    <source>
        <dbReference type="Proteomes" id="UP000216451"/>
    </source>
</evidence>
<dbReference type="SUPFAM" id="SSF53822">
    <property type="entry name" value="Periplasmic binding protein-like I"/>
    <property type="match status" value="1"/>
</dbReference>
<dbReference type="Gene3D" id="1.10.260.40">
    <property type="entry name" value="lambda repressor-like DNA-binding domains"/>
    <property type="match status" value="1"/>
</dbReference>
<dbReference type="InterPro" id="IPR028082">
    <property type="entry name" value="Peripla_BP_I"/>
</dbReference>
<evidence type="ECO:0000313" key="5">
    <source>
        <dbReference type="EMBL" id="OZG67209.1"/>
    </source>
</evidence>
<reference evidence="5 6" key="1">
    <citation type="journal article" date="2017" name="BMC Genomics">
        <title>Comparative genomic and phylogenomic analyses of the Bifidobacteriaceae family.</title>
        <authorList>
            <person name="Lugli G.A."/>
            <person name="Milani C."/>
            <person name="Turroni F."/>
            <person name="Duranti S."/>
            <person name="Mancabelli L."/>
            <person name="Mangifesta M."/>
            <person name="Ferrario C."/>
            <person name="Modesto M."/>
            <person name="Mattarelli P."/>
            <person name="Jiri K."/>
            <person name="van Sinderen D."/>
            <person name="Ventura M."/>
        </authorList>
    </citation>
    <scope>NUCLEOTIDE SEQUENCE [LARGE SCALE GENOMIC DNA]</scope>
    <source>
        <strain evidence="5 6">LMG 28769</strain>
    </source>
</reference>
<dbReference type="InterPro" id="IPR046335">
    <property type="entry name" value="LacI/GalR-like_sensor"/>
</dbReference>
<dbReference type="GO" id="GO:0003700">
    <property type="term" value="F:DNA-binding transcription factor activity"/>
    <property type="evidence" value="ECO:0007669"/>
    <property type="project" value="TreeGrafter"/>
</dbReference>
<dbReference type="EMBL" id="MWXA01000005">
    <property type="protein sequence ID" value="OZG67209.1"/>
    <property type="molecule type" value="Genomic_DNA"/>
</dbReference>
<dbReference type="Gene3D" id="3.40.50.2300">
    <property type="match status" value="2"/>
</dbReference>
<dbReference type="Pfam" id="PF13377">
    <property type="entry name" value="Peripla_BP_3"/>
    <property type="match status" value="1"/>
</dbReference>